<evidence type="ECO:0000256" key="6">
    <source>
        <dbReference type="ARBA" id="ARBA00022490"/>
    </source>
</evidence>
<feature type="domain" description="Protein kinase" evidence="24">
    <location>
        <begin position="80"/>
        <end position="346"/>
    </location>
</feature>
<dbReference type="InterPro" id="IPR002219">
    <property type="entry name" value="PKC_DAG/PE"/>
</dbReference>
<dbReference type="GO" id="GO:0030027">
    <property type="term" value="C:lamellipodium"/>
    <property type="evidence" value="ECO:0007669"/>
    <property type="project" value="UniProtKB-SubCell"/>
</dbReference>
<protein>
    <recommendedName>
        <fullName evidence="5">non-specific serine/threonine protein kinase</fullName>
        <ecNumber evidence="5">2.7.11.1</ecNumber>
    </recommendedName>
</protein>
<keyword evidence="14" id="KW-0862">Zinc</keyword>
<keyword evidence="10" id="KW-0479">Metal-binding</keyword>
<proteinExistence type="inferred from homology"/>
<dbReference type="FunFam" id="1.10.510.10:FF:000014">
    <property type="entry name" value="Non-specific serine/threonine protein kinase"/>
    <property type="match status" value="1"/>
</dbReference>
<dbReference type="FunFam" id="3.30.60.20:FF:000005">
    <property type="entry name" value="Non-specific serine/threonine protein kinase"/>
    <property type="match status" value="1"/>
</dbReference>
<dbReference type="EC" id="2.7.11.1" evidence="5"/>
<keyword evidence="9" id="KW-0808">Transferase</keyword>
<organism evidence="29 30">
    <name type="scientific">Holothuria leucospilota</name>
    <name type="common">Black long sea cucumber</name>
    <name type="synonym">Mertensiothuria leucospilota</name>
    <dbReference type="NCBI Taxonomy" id="206669"/>
    <lineage>
        <taxon>Eukaryota</taxon>
        <taxon>Metazoa</taxon>
        <taxon>Echinodermata</taxon>
        <taxon>Eleutherozoa</taxon>
        <taxon>Echinozoa</taxon>
        <taxon>Holothuroidea</taxon>
        <taxon>Aspidochirotacea</taxon>
        <taxon>Aspidochirotida</taxon>
        <taxon>Holothuriidae</taxon>
        <taxon>Holothuria</taxon>
    </lineage>
</organism>
<dbReference type="PANTHER" id="PTHR22988">
    <property type="entry name" value="MYOTONIC DYSTROPHY S/T KINASE-RELATED"/>
    <property type="match status" value="1"/>
</dbReference>
<feature type="compositionally biased region" description="Basic and acidic residues" evidence="22">
    <location>
        <begin position="975"/>
        <end position="995"/>
    </location>
</feature>
<evidence type="ECO:0000256" key="22">
    <source>
        <dbReference type="SAM" id="MobiDB-lite"/>
    </source>
</evidence>
<dbReference type="InterPro" id="IPR017892">
    <property type="entry name" value="Pkinase_C"/>
</dbReference>
<evidence type="ECO:0000256" key="3">
    <source>
        <dbReference type="ARBA" id="ARBA00004510"/>
    </source>
</evidence>
<feature type="coiled-coil region" evidence="21">
    <location>
        <begin position="428"/>
        <end position="462"/>
    </location>
</feature>
<dbReference type="GO" id="GO:0005737">
    <property type="term" value="C:cytoplasm"/>
    <property type="evidence" value="ECO:0007669"/>
    <property type="project" value="UniProtKB-SubCell"/>
</dbReference>
<dbReference type="SMART" id="SM00036">
    <property type="entry name" value="CNH"/>
    <property type="match status" value="1"/>
</dbReference>
<comment type="subcellular location">
    <subcellularLocation>
        <location evidence="3">Cell projection</location>
        <location evidence="3">Lamellipodium</location>
    </subcellularLocation>
    <subcellularLocation>
        <location evidence="2">Cytoplasm</location>
    </subcellularLocation>
</comment>
<evidence type="ECO:0000259" key="24">
    <source>
        <dbReference type="PROSITE" id="PS50011"/>
    </source>
</evidence>
<dbReference type="Pfam" id="PF00433">
    <property type="entry name" value="Pkinase_C"/>
    <property type="match status" value="1"/>
</dbReference>
<comment type="catalytic activity">
    <reaction evidence="19">
        <text>L-seryl-[protein] + ATP = O-phospho-L-seryl-[protein] + ADP + H(+)</text>
        <dbReference type="Rhea" id="RHEA:17989"/>
        <dbReference type="Rhea" id="RHEA-COMP:9863"/>
        <dbReference type="Rhea" id="RHEA-COMP:11604"/>
        <dbReference type="ChEBI" id="CHEBI:15378"/>
        <dbReference type="ChEBI" id="CHEBI:29999"/>
        <dbReference type="ChEBI" id="CHEBI:30616"/>
        <dbReference type="ChEBI" id="CHEBI:83421"/>
        <dbReference type="ChEBI" id="CHEBI:456216"/>
        <dbReference type="EC" id="2.7.11.1"/>
    </reaction>
</comment>
<dbReference type="Pfam" id="PF00130">
    <property type="entry name" value="C1_1"/>
    <property type="match status" value="1"/>
</dbReference>
<dbReference type="InterPro" id="IPR001849">
    <property type="entry name" value="PH_domain"/>
</dbReference>
<evidence type="ECO:0000259" key="27">
    <source>
        <dbReference type="PROSITE" id="PS50219"/>
    </source>
</evidence>
<keyword evidence="13 29" id="KW-0418">Kinase</keyword>
<evidence type="ECO:0000256" key="15">
    <source>
        <dbReference type="ARBA" id="ARBA00022840"/>
    </source>
</evidence>
<feature type="region of interest" description="Disordered" evidence="22">
    <location>
        <begin position="1596"/>
        <end position="1691"/>
    </location>
</feature>
<evidence type="ECO:0000256" key="10">
    <source>
        <dbReference type="ARBA" id="ARBA00022723"/>
    </source>
</evidence>
<dbReference type="InterPro" id="IPR001180">
    <property type="entry name" value="CNH_dom"/>
</dbReference>
<dbReference type="SUPFAM" id="SSF56112">
    <property type="entry name" value="Protein kinase-like (PK-like)"/>
    <property type="match status" value="1"/>
</dbReference>
<dbReference type="PROSITE" id="PS00108">
    <property type="entry name" value="PROTEIN_KINASE_ST"/>
    <property type="match status" value="1"/>
</dbReference>
<dbReference type="CDD" id="cd00132">
    <property type="entry name" value="CRIB"/>
    <property type="match status" value="1"/>
</dbReference>
<dbReference type="PROSITE" id="PS50081">
    <property type="entry name" value="ZF_DAG_PE_2"/>
    <property type="match status" value="1"/>
</dbReference>
<dbReference type="GO" id="GO:0005524">
    <property type="term" value="F:ATP binding"/>
    <property type="evidence" value="ECO:0007669"/>
    <property type="project" value="UniProtKB-UniRule"/>
</dbReference>
<evidence type="ECO:0000256" key="8">
    <source>
        <dbReference type="ARBA" id="ARBA00022553"/>
    </source>
</evidence>
<keyword evidence="16 21" id="KW-0175">Coiled coil</keyword>
<evidence type="ECO:0000256" key="7">
    <source>
        <dbReference type="ARBA" id="ARBA00022527"/>
    </source>
</evidence>
<keyword evidence="15 20" id="KW-0067">ATP-binding</keyword>
<keyword evidence="6" id="KW-0963">Cytoplasm</keyword>
<dbReference type="Gene3D" id="1.10.510.10">
    <property type="entry name" value="Transferase(Phosphotransferase) domain 1"/>
    <property type="match status" value="1"/>
</dbReference>
<dbReference type="SMART" id="SM00133">
    <property type="entry name" value="S_TK_X"/>
    <property type="match status" value="1"/>
</dbReference>
<evidence type="ECO:0000259" key="28">
    <source>
        <dbReference type="PROSITE" id="PS51285"/>
    </source>
</evidence>
<dbReference type="Proteomes" id="UP001152320">
    <property type="component" value="Chromosome 3"/>
</dbReference>
<evidence type="ECO:0000256" key="18">
    <source>
        <dbReference type="ARBA" id="ARBA00047899"/>
    </source>
</evidence>
<dbReference type="EMBL" id="JAIZAY010000003">
    <property type="protein sequence ID" value="KAJ8045646.1"/>
    <property type="molecule type" value="Genomic_DNA"/>
</dbReference>
<comment type="cofactor">
    <cofactor evidence="1">
        <name>Mg(2+)</name>
        <dbReference type="ChEBI" id="CHEBI:18420"/>
    </cofactor>
</comment>
<feature type="region of interest" description="Disordered" evidence="22">
    <location>
        <begin position="968"/>
        <end position="1020"/>
    </location>
</feature>
<dbReference type="PROSITE" id="PS50108">
    <property type="entry name" value="CRIB"/>
    <property type="match status" value="1"/>
</dbReference>
<dbReference type="GO" id="GO:0031032">
    <property type="term" value="P:actomyosin structure organization"/>
    <property type="evidence" value="ECO:0007669"/>
    <property type="project" value="TreeGrafter"/>
</dbReference>
<evidence type="ECO:0000259" key="23">
    <source>
        <dbReference type="PROSITE" id="PS50003"/>
    </source>
</evidence>
<dbReference type="SMART" id="SM00285">
    <property type="entry name" value="PBD"/>
    <property type="match status" value="1"/>
</dbReference>
<feature type="compositionally biased region" description="Polar residues" evidence="22">
    <location>
        <begin position="1604"/>
        <end position="1618"/>
    </location>
</feature>
<keyword evidence="12" id="KW-0863">Zinc-finger</keyword>
<dbReference type="SUPFAM" id="SSF50729">
    <property type="entry name" value="PH domain-like"/>
    <property type="match status" value="1"/>
</dbReference>
<dbReference type="GO" id="GO:0008270">
    <property type="term" value="F:zinc ion binding"/>
    <property type="evidence" value="ECO:0007669"/>
    <property type="project" value="UniProtKB-KW"/>
</dbReference>
<dbReference type="SMART" id="SM00220">
    <property type="entry name" value="S_TKc"/>
    <property type="match status" value="1"/>
</dbReference>
<feature type="domain" description="AGC-kinase C-terminal" evidence="28">
    <location>
        <begin position="347"/>
        <end position="417"/>
    </location>
</feature>
<gene>
    <name evidence="29" type="ORF">HOLleu_08691</name>
</gene>
<dbReference type="OrthoDB" id="10047816at2759"/>
<dbReference type="GO" id="GO:0004674">
    <property type="term" value="F:protein serine/threonine kinase activity"/>
    <property type="evidence" value="ECO:0007669"/>
    <property type="project" value="UniProtKB-KW"/>
</dbReference>
<evidence type="ECO:0000259" key="26">
    <source>
        <dbReference type="PROSITE" id="PS50108"/>
    </source>
</evidence>
<feature type="domain" description="PH" evidence="23">
    <location>
        <begin position="1092"/>
        <end position="1211"/>
    </location>
</feature>
<dbReference type="PROSITE" id="PS00107">
    <property type="entry name" value="PROTEIN_KINASE_ATP"/>
    <property type="match status" value="1"/>
</dbReference>
<evidence type="ECO:0000256" key="21">
    <source>
        <dbReference type="SAM" id="Coils"/>
    </source>
</evidence>
<evidence type="ECO:0000256" key="9">
    <source>
        <dbReference type="ARBA" id="ARBA00022679"/>
    </source>
</evidence>
<dbReference type="Gene3D" id="3.30.60.20">
    <property type="match status" value="1"/>
</dbReference>
<feature type="domain" description="Phorbol-ester/DAG-type" evidence="25">
    <location>
        <begin position="1022"/>
        <end position="1072"/>
    </location>
</feature>
<dbReference type="InterPro" id="IPR000961">
    <property type="entry name" value="AGC-kinase_C"/>
</dbReference>
<dbReference type="Gene3D" id="1.20.5.340">
    <property type="match status" value="1"/>
</dbReference>
<keyword evidence="8" id="KW-0597">Phosphoprotein</keyword>
<dbReference type="Pfam" id="PF00069">
    <property type="entry name" value="Pkinase"/>
    <property type="match status" value="1"/>
</dbReference>
<feature type="compositionally biased region" description="Basic and acidic residues" evidence="22">
    <location>
        <begin position="1681"/>
        <end position="1691"/>
    </location>
</feature>
<dbReference type="Pfam" id="PF08826">
    <property type="entry name" value="DMPK_coil"/>
    <property type="match status" value="1"/>
</dbReference>
<dbReference type="InterPro" id="IPR011009">
    <property type="entry name" value="Kinase-like_dom_sf"/>
</dbReference>
<dbReference type="InterPro" id="IPR014930">
    <property type="entry name" value="Myotonic_dystrophy_kinase_coil"/>
</dbReference>
<keyword evidence="11 20" id="KW-0547">Nucleotide-binding</keyword>
<dbReference type="Pfam" id="PF15796">
    <property type="entry name" value="KELK"/>
    <property type="match status" value="1"/>
</dbReference>
<dbReference type="Gene3D" id="2.30.29.30">
    <property type="entry name" value="Pleckstrin-homology domain (PH domain)/Phosphotyrosine-binding domain (PTB)"/>
    <property type="match status" value="1"/>
</dbReference>
<dbReference type="SUPFAM" id="SSF57889">
    <property type="entry name" value="Cysteine-rich domain"/>
    <property type="match status" value="1"/>
</dbReference>
<feature type="compositionally biased region" description="Polar residues" evidence="22">
    <location>
        <begin position="1560"/>
        <end position="1570"/>
    </location>
</feature>
<evidence type="ECO:0000256" key="1">
    <source>
        <dbReference type="ARBA" id="ARBA00001946"/>
    </source>
</evidence>
<dbReference type="PROSITE" id="PS00479">
    <property type="entry name" value="ZF_DAG_PE_1"/>
    <property type="match status" value="1"/>
</dbReference>
<feature type="compositionally biased region" description="Low complexity" evidence="22">
    <location>
        <begin position="1632"/>
        <end position="1646"/>
    </location>
</feature>
<feature type="region of interest" description="Disordered" evidence="22">
    <location>
        <begin position="606"/>
        <end position="625"/>
    </location>
</feature>
<dbReference type="Pfam" id="PF00780">
    <property type="entry name" value="CNH"/>
    <property type="match status" value="1"/>
</dbReference>
<evidence type="ECO:0000256" key="16">
    <source>
        <dbReference type="ARBA" id="ARBA00023054"/>
    </source>
</evidence>
<evidence type="ECO:0000256" key="19">
    <source>
        <dbReference type="ARBA" id="ARBA00048679"/>
    </source>
</evidence>
<dbReference type="PROSITE" id="PS50219">
    <property type="entry name" value="CNH"/>
    <property type="match status" value="1"/>
</dbReference>
<reference evidence="29" key="1">
    <citation type="submission" date="2021-10" db="EMBL/GenBank/DDBJ databases">
        <title>Tropical sea cucumber genome reveals ecological adaptation and Cuvierian tubules defense mechanism.</title>
        <authorList>
            <person name="Chen T."/>
        </authorList>
    </citation>
    <scope>NUCLEOTIDE SEQUENCE</scope>
    <source>
        <strain evidence="29">Nanhai2018</strain>
        <tissue evidence="29">Muscle</tissue>
    </source>
</reference>
<feature type="region of interest" description="Disordered" evidence="22">
    <location>
        <begin position="844"/>
        <end position="863"/>
    </location>
</feature>
<dbReference type="FunFam" id="3.30.200.20:FF:001055">
    <property type="entry name" value="Serine/threonine-protein kinase MRCK beta"/>
    <property type="match status" value="1"/>
</dbReference>
<dbReference type="PROSITE" id="PS51285">
    <property type="entry name" value="AGC_KINASE_CTER"/>
    <property type="match status" value="1"/>
</dbReference>
<feature type="region of interest" description="Disordered" evidence="22">
    <location>
        <begin position="661"/>
        <end position="680"/>
    </location>
</feature>
<comment type="similarity">
    <text evidence="4">Belongs to the protein kinase superfamily. AGC Ser/Thr protein kinase family. DMPK subfamily.</text>
</comment>
<dbReference type="InterPro" id="IPR046349">
    <property type="entry name" value="C1-like_sf"/>
</dbReference>
<feature type="region of interest" description="Disordered" evidence="22">
    <location>
        <begin position="1549"/>
        <end position="1570"/>
    </location>
</feature>
<feature type="binding site" evidence="20">
    <location>
        <position position="109"/>
    </location>
    <ligand>
        <name>ATP</name>
        <dbReference type="ChEBI" id="CHEBI:30616"/>
    </ligand>
</feature>
<dbReference type="SMART" id="SM00233">
    <property type="entry name" value="PH"/>
    <property type="match status" value="1"/>
</dbReference>
<evidence type="ECO:0000256" key="17">
    <source>
        <dbReference type="ARBA" id="ARBA00023273"/>
    </source>
</evidence>
<dbReference type="InterPro" id="IPR017441">
    <property type="entry name" value="Protein_kinase_ATP_BS"/>
</dbReference>
<evidence type="ECO:0000256" key="4">
    <source>
        <dbReference type="ARBA" id="ARBA00005719"/>
    </source>
</evidence>
<name>A0A9Q1HI04_HOLLE</name>
<accession>A0A9Q1HI04</accession>
<dbReference type="SMART" id="SM00109">
    <property type="entry name" value="C1"/>
    <property type="match status" value="1"/>
</dbReference>
<evidence type="ECO:0000313" key="29">
    <source>
        <dbReference type="EMBL" id="KAJ8045646.1"/>
    </source>
</evidence>
<dbReference type="InterPro" id="IPR050839">
    <property type="entry name" value="Rho-assoc_Ser/Thr_Kinase"/>
</dbReference>
<keyword evidence="17" id="KW-0966">Cell projection</keyword>
<dbReference type="PANTHER" id="PTHR22988:SF66">
    <property type="entry name" value="SERINE_THREONINE-PROTEIN KINASE GENGHIS KHAN"/>
    <property type="match status" value="1"/>
</dbReference>
<evidence type="ECO:0000256" key="14">
    <source>
        <dbReference type="ARBA" id="ARBA00022833"/>
    </source>
</evidence>
<feature type="compositionally biased region" description="Basic and acidic residues" evidence="22">
    <location>
        <begin position="661"/>
        <end position="671"/>
    </location>
</feature>
<evidence type="ECO:0000256" key="13">
    <source>
        <dbReference type="ARBA" id="ARBA00022777"/>
    </source>
</evidence>
<evidence type="ECO:0000256" key="5">
    <source>
        <dbReference type="ARBA" id="ARBA00012513"/>
    </source>
</evidence>
<comment type="caution">
    <text evidence="29">The sequence shown here is derived from an EMBL/GenBank/DDBJ whole genome shotgun (WGS) entry which is preliminary data.</text>
</comment>
<feature type="domain" description="CNH" evidence="27">
    <location>
        <begin position="1237"/>
        <end position="1512"/>
    </location>
</feature>
<feature type="compositionally biased region" description="Low complexity" evidence="22">
    <location>
        <begin position="1662"/>
        <end position="1675"/>
    </location>
</feature>
<keyword evidence="30" id="KW-1185">Reference proteome</keyword>
<dbReference type="CDD" id="cd01243">
    <property type="entry name" value="PH_MRCK"/>
    <property type="match status" value="1"/>
</dbReference>
<dbReference type="PROSITE" id="PS50011">
    <property type="entry name" value="PROTEIN_KINASE_DOM"/>
    <property type="match status" value="1"/>
</dbReference>
<sequence length="1691" mass="193162">MSRMDVHSRQKMLEKLYLNGVQESGGEAASIESLLDVLQVLFDECCNSTLRREKSVSDFIGWAKPLVCRVRDLRLSRDDFETLEVIGRGAFGQVSVVRMKDTGDVFAMKLLNKWEMLKRAETACFIEERDVLVYGDSRWITNLHYAFQDEDYLYLVMDYYCGGDLLTLITKYEDRLPEEMAKFYIAEMVLAIDSIHQLRYVHRDIKPDNVLLDENGHIRLADFGSCLKMLEDGTVQSKIAVGTPDYISPEILMAMEEGKGKYGPECDWWSLGVCMYEMLFGETPFYAEALAVTYEKIMNHKKYFEFPQDIDDVSDAAKDLIRKLICPAAQRLGSNNLEEVKNHPFFEGIEWDNIRDMIPPYKPEVSNNVDTSNFDVDDTDLKVSDAVPPNTHREFTGNHLPFVGFTFTRNSKLSDVGSLTEAKDSVIDKDTRIELETYERKIKRLEAEKKEKENLISSLKLQLQGSPTGNVHNGQISPDKNREEQIIQLQDDIANLRKLLAETEKKNSQGRITESGDSSNAKVKELERKNRQLKAERDDIEKELEQKKTLMRQQKKDLKEAQSMHRITQNELEDVNKKYSELNSEKQKMARSIKEKDEEIDNLMQGLDKKRQDVRRAEKQQKEYENELADIQSALAREKRLRQQSDQYIKQMEDEVELLKRREEGKPRQSEEPSPNIQEITKLKAELERKEIEMEHTLAKEKSRFAIEEQNLKDQIQDNNQEIENLKRMLKKVEEKSSEYKESTTNKQVDLVSDVKRKFEREKALMMDENKRTRTELEKTTSILEKLQREHRILQDEVRDISDKKDSVAHWEAQITEIIQWVNDEKEARGYLQGLATKMTDELESVRAPGPPGTGKANWQSRRSHKMDKMELLNLQSSLRSEVLAKEQIQKELTDVSAARASAESKLQAAENQISEVKTENEELKKKIQELEEKLSAKAEGTTLNRQDSTMNLDFFVDFLKSDVNVPPVNDDDYELPKSNEPIEREAPKSPEETKAVNNNKSPTRPVKPKVIAPKPQPKPKAHKFVVTDFSTPIKCNHCTSLMLGQRRQGTLCEVCHIACHVACAEKAASVCPVPPDQIAKPQGIDPNQGIGTAIEGYLKIPRAGGVKKGWMRQFAVVCDFKFFLFDVIQGRNGQPINKVVHVLDMRDENFEVGSVSRNEVFHADDKHIPCIFKVSASQLNPPVHKAQLLLLAENANEKTKWIKALTELRKIIQKNLLPDRSVFRAKEVISNAPVPLPRVQCADIIDSNRFLLGTEDALLKVEITQEGRQATCQMTKLEAKRAYQVKVLKGEQLVVVNSKGRKVHLFPISILEKVTRSIKLEETNGCSMFTTGRIRQGSTTCLCVAVKQNVFVYEFNMTKTRYKKIKDILVGRTVQCMQIVSERLCVGFTSGFTLYGIQADGHQLLVNVDEDPSLMCLLEAPMDALCVVEISNREYLLCFAKLGVYVDYQGKKSRKRELMWPSLPSAICFNEPYLIVYSEIAVDIFDVHLMEWVQTIPIKFTRMLSDDGSLNLCVDTNLHAPRLVYFNNLHSEEAGLNVPLNGIQKYVSKRHDESRRGTSENQRPMISNPQNFNHISHMGPRDGLQNLVDLPVVNRTDEKQRSKSMYHTPGNQLTRQRPMTAFKGSIDVTDSVSKSSMGSVASSDSRNISWDSQGSLASFRSSSDGSPELSSEPPKQLAGEVHKKTSLWKD</sequence>
<dbReference type="InterPro" id="IPR000719">
    <property type="entry name" value="Prot_kinase_dom"/>
</dbReference>
<feature type="compositionally biased region" description="Basic and acidic residues" evidence="22">
    <location>
        <begin position="607"/>
        <end position="625"/>
    </location>
</feature>
<evidence type="ECO:0000256" key="20">
    <source>
        <dbReference type="PROSITE-ProRule" id="PRU10141"/>
    </source>
</evidence>
<feature type="domain" description="CRIB" evidence="26">
    <location>
        <begin position="1567"/>
        <end position="1580"/>
    </location>
</feature>
<comment type="catalytic activity">
    <reaction evidence="18">
        <text>L-threonyl-[protein] + ATP = O-phospho-L-threonyl-[protein] + ADP + H(+)</text>
        <dbReference type="Rhea" id="RHEA:46608"/>
        <dbReference type="Rhea" id="RHEA-COMP:11060"/>
        <dbReference type="Rhea" id="RHEA-COMP:11605"/>
        <dbReference type="ChEBI" id="CHEBI:15378"/>
        <dbReference type="ChEBI" id="CHEBI:30013"/>
        <dbReference type="ChEBI" id="CHEBI:30616"/>
        <dbReference type="ChEBI" id="CHEBI:61977"/>
        <dbReference type="ChEBI" id="CHEBI:456216"/>
        <dbReference type="EC" id="2.7.11.1"/>
    </reaction>
</comment>
<dbReference type="CDD" id="cd05597">
    <property type="entry name" value="STKc_DMPK_like"/>
    <property type="match status" value="1"/>
</dbReference>
<dbReference type="CDD" id="cd20809">
    <property type="entry name" value="C1_MRCK"/>
    <property type="match status" value="1"/>
</dbReference>
<dbReference type="InterPro" id="IPR011993">
    <property type="entry name" value="PH-like_dom_sf"/>
</dbReference>
<evidence type="ECO:0000259" key="25">
    <source>
        <dbReference type="PROSITE" id="PS50081"/>
    </source>
</evidence>
<evidence type="ECO:0000256" key="2">
    <source>
        <dbReference type="ARBA" id="ARBA00004496"/>
    </source>
</evidence>
<dbReference type="PROSITE" id="PS50003">
    <property type="entry name" value="PH_DOMAIN"/>
    <property type="match status" value="1"/>
</dbReference>
<keyword evidence="7" id="KW-0723">Serine/threonine-protein kinase</keyword>
<dbReference type="InterPro" id="IPR057529">
    <property type="entry name" value="MRCK/ROCK_PH"/>
</dbReference>
<feature type="compositionally biased region" description="Basic and acidic residues" evidence="22">
    <location>
        <begin position="1550"/>
        <end position="1559"/>
    </location>
</feature>
<dbReference type="InterPro" id="IPR000095">
    <property type="entry name" value="CRIB_dom"/>
</dbReference>
<dbReference type="InterPro" id="IPR008271">
    <property type="entry name" value="Ser/Thr_kinase_AS"/>
</dbReference>
<evidence type="ECO:0000256" key="12">
    <source>
        <dbReference type="ARBA" id="ARBA00022771"/>
    </source>
</evidence>
<dbReference type="InterPro" id="IPR031597">
    <property type="entry name" value="KELK"/>
</dbReference>
<feature type="compositionally biased region" description="Polar residues" evidence="22">
    <location>
        <begin position="1647"/>
        <end position="1661"/>
    </location>
</feature>
<evidence type="ECO:0000256" key="11">
    <source>
        <dbReference type="ARBA" id="ARBA00022741"/>
    </source>
</evidence>
<feature type="coiled-coil region" evidence="21">
    <location>
        <begin position="886"/>
        <end position="941"/>
    </location>
</feature>
<dbReference type="GO" id="GO:0005856">
    <property type="term" value="C:cytoskeleton"/>
    <property type="evidence" value="ECO:0007669"/>
    <property type="project" value="TreeGrafter"/>
</dbReference>
<dbReference type="Gene3D" id="3.30.200.20">
    <property type="entry name" value="Phosphorylase Kinase, domain 1"/>
    <property type="match status" value="1"/>
</dbReference>
<evidence type="ECO:0000313" key="30">
    <source>
        <dbReference type="Proteomes" id="UP001152320"/>
    </source>
</evidence>
<dbReference type="Pfam" id="PF25346">
    <property type="entry name" value="PH_MRCK"/>
    <property type="match status" value="1"/>
</dbReference>